<accession>A0A4V2UPH1</accession>
<evidence type="ECO:0000313" key="4">
    <source>
        <dbReference type="Proteomes" id="UP000295696"/>
    </source>
</evidence>
<evidence type="ECO:0000259" key="2">
    <source>
        <dbReference type="Pfam" id="PF00082"/>
    </source>
</evidence>
<dbReference type="SUPFAM" id="SSF52743">
    <property type="entry name" value="Subtilisin-like"/>
    <property type="match status" value="1"/>
</dbReference>
<dbReference type="RefSeq" id="WP_165907479.1">
    <property type="nucleotide sequence ID" value="NZ_SLZU01000003.1"/>
</dbReference>
<sequence>MVTKWTAPDTGDHIPIDALTFRRLASDFASFLDTAWWSAMIDLGDTSIAEFAASVAQRFPQDLLIPAAYDEADRNARKDGQFIAIFARKPLLEAMNHTGNEFGVRNVHLGMVTSEDWLDHDAAPGELPDIEVAPGTVVMGMIDDGLAIAHELFRASRETTRVEYCAVLPTPPDTSAGDATQGRILRKDEIDTYLHSLTFSDLLDEEAFYARTGQTDLAQGKFSPVSLRRSHGTHIMGIAAGFDPDIAETGRPIICTVLPPRVVEDTSGISLLPSLCLALQLLSKQASRFKCGGHPVPLVLNFSFGNFSGPHDGTSEVARLLEQFIADDPAQKRWMTLPSGNGNLARSHAVLQFDDADRQEISLDLRVLPDDKTASHVELWMPYSEQSLPPNYVSVTVTPPFGPESATVEARQGQIQMLHDSDGRVIATLLYTFEPLPTARGLITLAIEPTASLKPDTPLAPSGRWKITTRPKVIAPYEQIEVWIRRDETLPGYRPGGRQSFFDNACYERFGPLGRPLPVDPPDDPCPVRRAGMLSGFAGGASPMVVAGYTEQNHQLSDYSAAGPMTHTPMTPEPSRNGPDASALADESLVRWGVLSAGSRSGSYVRLDGTSVACPRVARLASDKITHWPSTARDWLAHAASEHPFELPPDTGETRTGAGGVDIQVDWRKNAAK</sequence>
<protein>
    <submittedName>
        <fullName evidence="3">Subtilase family protein</fullName>
    </submittedName>
</protein>
<feature type="region of interest" description="Disordered" evidence="1">
    <location>
        <begin position="646"/>
        <end position="673"/>
    </location>
</feature>
<reference evidence="3 4" key="1">
    <citation type="submission" date="2019-03" db="EMBL/GenBank/DDBJ databases">
        <title>Genomic Encyclopedia of Type Strains, Phase IV (KMG-IV): sequencing the most valuable type-strain genomes for metagenomic binning, comparative biology and taxonomic classification.</title>
        <authorList>
            <person name="Goeker M."/>
        </authorList>
    </citation>
    <scope>NUCLEOTIDE SEQUENCE [LARGE SCALE GENOMIC DNA]</scope>
    <source>
        <strain evidence="3 4">DSM 104836</strain>
    </source>
</reference>
<evidence type="ECO:0000256" key="1">
    <source>
        <dbReference type="SAM" id="MobiDB-lite"/>
    </source>
</evidence>
<dbReference type="Pfam" id="PF00082">
    <property type="entry name" value="Peptidase_S8"/>
    <property type="match status" value="1"/>
</dbReference>
<proteinExistence type="predicted"/>
<dbReference type="GO" id="GO:0006508">
    <property type="term" value="P:proteolysis"/>
    <property type="evidence" value="ECO:0007669"/>
    <property type="project" value="InterPro"/>
</dbReference>
<dbReference type="EMBL" id="SLZU01000003">
    <property type="protein sequence ID" value="TCS65881.1"/>
    <property type="molecule type" value="Genomic_DNA"/>
</dbReference>
<dbReference type="GO" id="GO:0004252">
    <property type="term" value="F:serine-type endopeptidase activity"/>
    <property type="evidence" value="ECO:0007669"/>
    <property type="project" value="InterPro"/>
</dbReference>
<keyword evidence="4" id="KW-1185">Reference proteome</keyword>
<name>A0A4V2UPH1_9RHOB</name>
<dbReference type="Gene3D" id="2.60.120.1290">
    <property type="match status" value="1"/>
</dbReference>
<dbReference type="InterPro" id="IPR036852">
    <property type="entry name" value="Peptidase_S8/S53_dom_sf"/>
</dbReference>
<dbReference type="AlphaFoldDB" id="A0A4V2UPH1"/>
<feature type="domain" description="Peptidase S8/S53" evidence="2">
    <location>
        <begin position="544"/>
        <end position="640"/>
    </location>
</feature>
<comment type="caution">
    <text evidence="3">The sequence shown here is derived from an EMBL/GenBank/DDBJ whole genome shotgun (WGS) entry which is preliminary data.</text>
</comment>
<organism evidence="3 4">
    <name type="scientific">Primorskyibacter sedentarius</name>
    <dbReference type="NCBI Taxonomy" id="745311"/>
    <lineage>
        <taxon>Bacteria</taxon>
        <taxon>Pseudomonadati</taxon>
        <taxon>Pseudomonadota</taxon>
        <taxon>Alphaproteobacteria</taxon>
        <taxon>Rhodobacterales</taxon>
        <taxon>Roseobacteraceae</taxon>
        <taxon>Primorskyibacter</taxon>
    </lineage>
</organism>
<dbReference type="InterPro" id="IPR000209">
    <property type="entry name" value="Peptidase_S8/S53_dom"/>
</dbReference>
<dbReference type="Proteomes" id="UP000295696">
    <property type="component" value="Unassembled WGS sequence"/>
</dbReference>
<gene>
    <name evidence="3" type="ORF">EDD52_103299</name>
</gene>
<evidence type="ECO:0000313" key="3">
    <source>
        <dbReference type="EMBL" id="TCS65881.1"/>
    </source>
</evidence>
<dbReference type="Gene3D" id="3.40.50.200">
    <property type="entry name" value="Peptidase S8/S53 domain"/>
    <property type="match status" value="1"/>
</dbReference>